<proteinExistence type="predicted"/>
<name>A0ACB0Y8F5_MELEN</name>
<dbReference type="EMBL" id="CAVMJV010000007">
    <property type="protein sequence ID" value="CAK5035414.1"/>
    <property type="molecule type" value="Genomic_DNA"/>
</dbReference>
<evidence type="ECO:0000313" key="1">
    <source>
        <dbReference type="EMBL" id="CAK5035414.1"/>
    </source>
</evidence>
<comment type="caution">
    <text evidence="1">The sequence shown here is derived from an EMBL/GenBank/DDBJ whole genome shotgun (WGS) entry which is preliminary data.</text>
</comment>
<accession>A0ACB0Y8F5</accession>
<protein>
    <submittedName>
        <fullName evidence="1">Uncharacterized protein</fullName>
    </submittedName>
</protein>
<keyword evidence="2" id="KW-1185">Reference proteome</keyword>
<sequence>MCMCPLPPTNHPTFTLYPLFNLSKFFAFLLSFKLVFLTLRLKCIFLNNFVEKIGQLIRVWGNFVSIKDFKKILKIIACL</sequence>
<organism evidence="1 2">
    <name type="scientific">Meloidogyne enterolobii</name>
    <name type="common">Root-knot nematode worm</name>
    <name type="synonym">Meloidogyne mayaguensis</name>
    <dbReference type="NCBI Taxonomy" id="390850"/>
    <lineage>
        <taxon>Eukaryota</taxon>
        <taxon>Metazoa</taxon>
        <taxon>Ecdysozoa</taxon>
        <taxon>Nematoda</taxon>
        <taxon>Chromadorea</taxon>
        <taxon>Rhabditida</taxon>
        <taxon>Tylenchina</taxon>
        <taxon>Tylenchomorpha</taxon>
        <taxon>Tylenchoidea</taxon>
        <taxon>Meloidogynidae</taxon>
        <taxon>Meloidogyninae</taxon>
        <taxon>Meloidogyne</taxon>
    </lineage>
</organism>
<gene>
    <name evidence="1" type="ORF">MENTE1834_LOCUS8749</name>
</gene>
<dbReference type="Proteomes" id="UP001497535">
    <property type="component" value="Unassembled WGS sequence"/>
</dbReference>
<reference evidence="1" key="1">
    <citation type="submission" date="2023-11" db="EMBL/GenBank/DDBJ databases">
        <authorList>
            <person name="Poullet M."/>
        </authorList>
    </citation>
    <scope>NUCLEOTIDE SEQUENCE</scope>
    <source>
        <strain evidence="1">E1834</strain>
    </source>
</reference>
<evidence type="ECO:0000313" key="2">
    <source>
        <dbReference type="Proteomes" id="UP001497535"/>
    </source>
</evidence>